<gene>
    <name evidence="1" type="ORF">BUALT_Bualt03G0116000</name>
</gene>
<dbReference type="SUPFAM" id="SSF52047">
    <property type="entry name" value="RNI-like"/>
    <property type="match status" value="1"/>
</dbReference>
<accession>A0AAV6XX83</accession>
<evidence type="ECO:0000313" key="1">
    <source>
        <dbReference type="EMBL" id="KAG8386120.1"/>
    </source>
</evidence>
<dbReference type="InterPro" id="IPR032675">
    <property type="entry name" value="LRR_dom_sf"/>
</dbReference>
<reference evidence="1" key="1">
    <citation type="submission" date="2019-10" db="EMBL/GenBank/DDBJ databases">
        <authorList>
            <person name="Zhang R."/>
            <person name="Pan Y."/>
            <person name="Wang J."/>
            <person name="Ma R."/>
            <person name="Yu S."/>
        </authorList>
    </citation>
    <scope>NUCLEOTIDE SEQUENCE</scope>
    <source>
        <strain evidence="1">LA-IB0</strain>
        <tissue evidence="1">Leaf</tissue>
    </source>
</reference>
<proteinExistence type="predicted"/>
<organism evidence="1 2">
    <name type="scientific">Buddleja alternifolia</name>
    <dbReference type="NCBI Taxonomy" id="168488"/>
    <lineage>
        <taxon>Eukaryota</taxon>
        <taxon>Viridiplantae</taxon>
        <taxon>Streptophyta</taxon>
        <taxon>Embryophyta</taxon>
        <taxon>Tracheophyta</taxon>
        <taxon>Spermatophyta</taxon>
        <taxon>Magnoliopsida</taxon>
        <taxon>eudicotyledons</taxon>
        <taxon>Gunneridae</taxon>
        <taxon>Pentapetalae</taxon>
        <taxon>asterids</taxon>
        <taxon>lamiids</taxon>
        <taxon>Lamiales</taxon>
        <taxon>Scrophulariaceae</taxon>
        <taxon>Buddlejeae</taxon>
        <taxon>Buddleja</taxon>
    </lineage>
</organism>
<dbReference type="EMBL" id="WHWC01000003">
    <property type="protein sequence ID" value="KAG8386120.1"/>
    <property type="molecule type" value="Genomic_DNA"/>
</dbReference>
<evidence type="ECO:0000313" key="2">
    <source>
        <dbReference type="Proteomes" id="UP000826271"/>
    </source>
</evidence>
<keyword evidence="2" id="KW-1185">Reference proteome</keyword>
<dbReference type="AlphaFoldDB" id="A0AAV6XX83"/>
<dbReference type="Proteomes" id="UP000826271">
    <property type="component" value="Unassembled WGS sequence"/>
</dbReference>
<dbReference type="Gene3D" id="3.80.10.10">
    <property type="entry name" value="Ribonuclease Inhibitor"/>
    <property type="match status" value="1"/>
</dbReference>
<evidence type="ECO:0008006" key="3">
    <source>
        <dbReference type="Google" id="ProtNLM"/>
    </source>
</evidence>
<name>A0AAV6XX83_9LAMI</name>
<protein>
    <recommendedName>
        <fullName evidence="3">RNI-like superfamily protein</fullName>
    </recommendedName>
</protein>
<comment type="caution">
    <text evidence="1">The sequence shown here is derived from an EMBL/GenBank/DDBJ whole genome shotgun (WGS) entry which is preliminary data.</text>
</comment>
<sequence length="356" mass="40020">MEKGKAKESTQSLSNSLHNLRFHHNTENPKSTQNPIAFTLKSQLLTLKKGKVPPSLLSLCLGVVGSNLEDIIDDLSEIALTFPSDIKMVLVAIARRRKLLNDNIVIALADSSWEILDISGSDVSDSAFCHVIDVCRNLRAVDISRCRTLTWTGVSKLLQFCQSLETLRWGGCPRSDYTARRCLDLLKPKLNDVEGESWEELDASELTHGAESLRWLVWPKIDKDLEESFTIECPRIVVNPKPSPLGFRGSKVPQEALMEFVLDEPIVKDIDPKTWAVSGFSARVDHRTVSSANELSVAEKFRLAFVERDTRLAPKRAKNARQHQRRAEREWVMMNSRVKALALASQATKSVNHKNL</sequence>